<protein>
    <submittedName>
        <fullName evidence="3">AMP-binding protein</fullName>
    </submittedName>
</protein>
<dbReference type="InterPro" id="IPR000873">
    <property type="entry name" value="AMP-dep_synth/lig_dom"/>
</dbReference>
<sequence length="542" mass="61171">MINDSGHKGMAEVHRLAAEIDFPETLGAFVRERANTLGDQVLGNYFDDGEKLTYRGLDQSADRLAGSLLALGVRKGTHVSVMLPNVNEFVISWIALGRIGAVMVPTNVAYTGAELHFVLADSDAQFMIIDSGFLDRLDNMPDWPPLLARDRIIVRGETPEGHLNWQELHDNGPEEFVAPSRVTSTDLINLQYTSGTTGFPKGCMLTHEYWILLAHCAALQRGRPYQIKQTLIWAPFFYMDGQWQFLMTMCLGGTAHIASRMSLTNFFDWLIDFEIEYCAFPEPALARFPPSEKDKLIKLKYVNAFGWRGDANVEIEKRFNLVARNTFGMTEIGSGISLPAEASHMAGSETCGLPSPFREVRIVDEEGNDVPQGEPGELWVSGPAILWGYYKRPEANAESFRGKWFRTGDIFQQDENGYYYIVGRIKDMIKRAGENISAREVEAVLRGMDEIEEAAALSVPDPMRREEVKVYIMLREGVTAEDCPPEKIIAHCGQHLADFKVPRYYAYVDEFPRTPTGKIAKNKMRDGDLRENSFDRVDNIWR</sequence>
<dbReference type="Proteomes" id="UP000445696">
    <property type="component" value="Unassembled WGS sequence"/>
</dbReference>
<dbReference type="Gene3D" id="3.30.300.30">
    <property type="match status" value="1"/>
</dbReference>
<dbReference type="PANTHER" id="PTHR43767">
    <property type="entry name" value="LONG-CHAIN-FATTY-ACID--COA LIGASE"/>
    <property type="match status" value="1"/>
</dbReference>
<dbReference type="InterPro" id="IPR042099">
    <property type="entry name" value="ANL_N_sf"/>
</dbReference>
<dbReference type="SUPFAM" id="SSF56801">
    <property type="entry name" value="Acetyl-CoA synthetase-like"/>
    <property type="match status" value="1"/>
</dbReference>
<dbReference type="EMBL" id="WTVA01000002">
    <property type="protein sequence ID" value="MZR21777.1"/>
    <property type="molecule type" value="Genomic_DNA"/>
</dbReference>
<dbReference type="PANTHER" id="PTHR43767:SF1">
    <property type="entry name" value="NONRIBOSOMAL PEPTIDE SYNTHASE PES1 (EUROFUNG)-RELATED"/>
    <property type="match status" value="1"/>
</dbReference>
<dbReference type="Pfam" id="PF00501">
    <property type="entry name" value="AMP-binding"/>
    <property type="match status" value="1"/>
</dbReference>
<evidence type="ECO:0000259" key="2">
    <source>
        <dbReference type="Pfam" id="PF13193"/>
    </source>
</evidence>
<evidence type="ECO:0000313" key="3">
    <source>
        <dbReference type="EMBL" id="MZR21777.1"/>
    </source>
</evidence>
<proteinExistence type="predicted"/>
<reference evidence="3 4" key="1">
    <citation type="journal article" date="2014" name="Int. J. Syst. Evol. Microbiol.">
        <title>Sneathiella chungangensis sp. nov., isolated from a marine sand, and emended description of the genus Sneathiella.</title>
        <authorList>
            <person name="Siamphan C."/>
            <person name="Kim H."/>
            <person name="Lee J.S."/>
            <person name="Kim W."/>
        </authorList>
    </citation>
    <scope>NUCLEOTIDE SEQUENCE [LARGE SCALE GENOMIC DNA]</scope>
    <source>
        <strain evidence="3 4">KCTC 32476</strain>
    </source>
</reference>
<evidence type="ECO:0000259" key="1">
    <source>
        <dbReference type="Pfam" id="PF00501"/>
    </source>
</evidence>
<dbReference type="Gene3D" id="3.40.50.12780">
    <property type="entry name" value="N-terminal domain of ligase-like"/>
    <property type="match status" value="1"/>
</dbReference>
<dbReference type="Pfam" id="PF13193">
    <property type="entry name" value="AMP-binding_C"/>
    <property type="match status" value="1"/>
</dbReference>
<comment type="caution">
    <text evidence="3">The sequence shown here is derived from an EMBL/GenBank/DDBJ whole genome shotgun (WGS) entry which is preliminary data.</text>
</comment>
<dbReference type="AlphaFoldDB" id="A0A845MEW4"/>
<dbReference type="InterPro" id="IPR025110">
    <property type="entry name" value="AMP-bd_C"/>
</dbReference>
<organism evidence="3 4">
    <name type="scientific">Sneathiella chungangensis</name>
    <dbReference type="NCBI Taxonomy" id="1418234"/>
    <lineage>
        <taxon>Bacteria</taxon>
        <taxon>Pseudomonadati</taxon>
        <taxon>Pseudomonadota</taxon>
        <taxon>Alphaproteobacteria</taxon>
        <taxon>Sneathiellales</taxon>
        <taxon>Sneathiellaceae</taxon>
        <taxon>Sneathiella</taxon>
    </lineage>
</organism>
<keyword evidence="4" id="KW-1185">Reference proteome</keyword>
<evidence type="ECO:0000313" key="4">
    <source>
        <dbReference type="Proteomes" id="UP000445696"/>
    </source>
</evidence>
<feature type="domain" description="AMP-dependent synthetase/ligase" evidence="1">
    <location>
        <begin position="35"/>
        <end position="390"/>
    </location>
</feature>
<dbReference type="PROSITE" id="PS00455">
    <property type="entry name" value="AMP_BINDING"/>
    <property type="match status" value="1"/>
</dbReference>
<dbReference type="GO" id="GO:0016878">
    <property type="term" value="F:acid-thiol ligase activity"/>
    <property type="evidence" value="ECO:0007669"/>
    <property type="project" value="UniProtKB-ARBA"/>
</dbReference>
<dbReference type="InterPro" id="IPR050237">
    <property type="entry name" value="ATP-dep_AMP-bd_enzyme"/>
</dbReference>
<gene>
    <name evidence="3" type="ORF">GQF03_05490</name>
</gene>
<name>A0A845MEW4_9PROT</name>
<dbReference type="InterPro" id="IPR020845">
    <property type="entry name" value="AMP-binding_CS"/>
</dbReference>
<accession>A0A845MEW4</accession>
<feature type="domain" description="AMP-binding enzyme C-terminal" evidence="2">
    <location>
        <begin position="440"/>
        <end position="518"/>
    </location>
</feature>
<dbReference type="InterPro" id="IPR045851">
    <property type="entry name" value="AMP-bd_C_sf"/>
</dbReference>